<dbReference type="Proteomes" id="UP000471166">
    <property type="component" value="Unassembled WGS sequence"/>
</dbReference>
<dbReference type="InterPro" id="IPR035944">
    <property type="entry name" value="YfbM-like_sf"/>
</dbReference>
<dbReference type="EMBL" id="JAAGVB010000041">
    <property type="protein sequence ID" value="NEW35246.1"/>
    <property type="molecule type" value="Genomic_DNA"/>
</dbReference>
<reference evidence="1 2" key="1">
    <citation type="submission" date="2020-01" db="EMBL/GenBank/DDBJ databases">
        <title>Genetics and antimicrobial susceptibilities of Nocardia species isolated from the soil; a comparison with species isolated from humans.</title>
        <authorList>
            <person name="Carrasco G."/>
            <person name="Monzon S."/>
            <person name="Sansegundo M."/>
            <person name="Garcia E."/>
            <person name="Garrido N."/>
            <person name="Medina M.J."/>
            <person name="Villalon P."/>
            <person name="Ramirez-Arocha A.C."/>
            <person name="Jimenez P."/>
            <person name="Cuesta I."/>
            <person name="Valdezate S."/>
        </authorList>
    </citation>
    <scope>NUCLEOTIDE SEQUENCE [LARGE SCALE GENOMIC DNA]</scope>
    <source>
        <strain evidence="1 2">CNM20110626</strain>
    </source>
</reference>
<dbReference type="InterPro" id="IPR015068">
    <property type="entry name" value="DUF1877"/>
</dbReference>
<sequence length="154" mass="17182">MIASFTRLSPAELTQLRQAETADDKFDYLSELPRADEPSGYIDKSWAALQFLLLQACSDVDLLYRDDVLDSTDGLYAWSAERVASTARGLRETSFSTLAERFDPALMDGTGIYPSGMWSTDPDALDYLRHHYTNLVEFFRHAESTGSAAALRLG</sequence>
<accession>A0A6P1CVA2</accession>
<protein>
    <submittedName>
        <fullName evidence="1">DUF1877 family protein</fullName>
    </submittedName>
</protein>
<comment type="caution">
    <text evidence="1">The sequence shown here is derived from an EMBL/GenBank/DDBJ whole genome shotgun (WGS) entry which is preliminary data.</text>
</comment>
<proteinExistence type="predicted"/>
<evidence type="ECO:0000313" key="1">
    <source>
        <dbReference type="EMBL" id="NEW35246.1"/>
    </source>
</evidence>
<dbReference type="Pfam" id="PF08974">
    <property type="entry name" value="DUF1877"/>
    <property type="match status" value="1"/>
</dbReference>
<evidence type="ECO:0000313" key="2">
    <source>
        <dbReference type="Proteomes" id="UP000471166"/>
    </source>
</evidence>
<dbReference type="SUPFAM" id="SSF111069">
    <property type="entry name" value="Hypothetical protein yfbM"/>
    <property type="match status" value="1"/>
</dbReference>
<organism evidence="1 2">
    <name type="scientific">Nocardia cyriacigeorgica</name>
    <dbReference type="NCBI Taxonomy" id="135487"/>
    <lineage>
        <taxon>Bacteria</taxon>
        <taxon>Bacillati</taxon>
        <taxon>Actinomycetota</taxon>
        <taxon>Actinomycetes</taxon>
        <taxon>Mycobacteriales</taxon>
        <taxon>Nocardiaceae</taxon>
        <taxon>Nocardia</taxon>
    </lineage>
</organism>
<gene>
    <name evidence="1" type="ORF">GV791_22155</name>
</gene>
<dbReference type="AlphaFoldDB" id="A0A6P1CVA2"/>
<name>A0A6P1CVA2_9NOCA</name>
<dbReference type="RefSeq" id="WP_163846424.1">
    <property type="nucleotide sequence ID" value="NZ_AP026975.1"/>
</dbReference>
<dbReference type="Gene3D" id="3.40.1760.10">
    <property type="entry name" value="YfbM-like super family"/>
    <property type="match status" value="1"/>
</dbReference>